<dbReference type="Pfam" id="PF13231">
    <property type="entry name" value="PMT_2"/>
    <property type="match status" value="1"/>
</dbReference>
<evidence type="ECO:0000256" key="2">
    <source>
        <dbReference type="ARBA" id="ARBA00022475"/>
    </source>
</evidence>
<dbReference type="GO" id="GO:0009103">
    <property type="term" value="P:lipopolysaccharide biosynthetic process"/>
    <property type="evidence" value="ECO:0007669"/>
    <property type="project" value="UniProtKB-ARBA"/>
</dbReference>
<feature type="transmembrane region" description="Helical" evidence="8">
    <location>
        <begin position="415"/>
        <end position="433"/>
    </location>
</feature>
<dbReference type="GO" id="GO:0005886">
    <property type="term" value="C:plasma membrane"/>
    <property type="evidence" value="ECO:0007669"/>
    <property type="project" value="UniProtKB-SubCell"/>
</dbReference>
<keyword evidence="7 8" id="KW-0472">Membrane</keyword>
<dbReference type="GO" id="GO:0010041">
    <property type="term" value="P:response to iron(III) ion"/>
    <property type="evidence" value="ECO:0007669"/>
    <property type="project" value="TreeGrafter"/>
</dbReference>
<accession>A0A4Q0T610</accession>
<feature type="domain" description="Glycosyltransferase RgtA/B/C/D-like" evidence="9">
    <location>
        <begin position="78"/>
        <end position="172"/>
    </location>
</feature>
<dbReference type="RefSeq" id="WP_128911625.1">
    <property type="nucleotide sequence ID" value="NZ_RDSM01000001.1"/>
</dbReference>
<comment type="caution">
    <text evidence="10">The sequence shown here is derived from an EMBL/GenBank/DDBJ whole genome shotgun (WGS) entry which is preliminary data.</text>
</comment>
<dbReference type="GO" id="GO:0016763">
    <property type="term" value="F:pentosyltransferase activity"/>
    <property type="evidence" value="ECO:0007669"/>
    <property type="project" value="TreeGrafter"/>
</dbReference>
<feature type="transmembrane region" description="Helical" evidence="8">
    <location>
        <begin position="83"/>
        <end position="115"/>
    </location>
</feature>
<gene>
    <name evidence="10" type="ORF">GRAN_0769</name>
</gene>
<evidence type="ECO:0000256" key="4">
    <source>
        <dbReference type="ARBA" id="ARBA00022679"/>
    </source>
</evidence>
<comment type="subcellular location">
    <subcellularLocation>
        <location evidence="1">Cell membrane</location>
        <topology evidence="1">Multi-pass membrane protein</topology>
    </subcellularLocation>
</comment>
<reference evidence="11" key="2">
    <citation type="submission" date="2019-02" db="EMBL/GenBank/DDBJ databases">
        <title>Granulicella sibirica sp. nov., a psychrotolerant acidobacterium isolated from an organic soil layer in forested tundra, West Siberia.</title>
        <authorList>
            <person name="Oshkin I.Y."/>
            <person name="Kulichevskaya I.S."/>
            <person name="Rijpstra W.I.C."/>
            <person name="Sinninghe Damste J.S."/>
            <person name="Rakitin A.L."/>
            <person name="Ravin N.V."/>
            <person name="Dedysh S.N."/>
        </authorList>
    </citation>
    <scope>NUCLEOTIDE SEQUENCE [LARGE SCALE GENOMIC DNA]</scope>
    <source>
        <strain evidence="11">AF10</strain>
    </source>
</reference>
<evidence type="ECO:0000256" key="8">
    <source>
        <dbReference type="SAM" id="Phobius"/>
    </source>
</evidence>
<dbReference type="EMBL" id="RDSM01000001">
    <property type="protein sequence ID" value="RXH57459.1"/>
    <property type="molecule type" value="Genomic_DNA"/>
</dbReference>
<feature type="transmembrane region" description="Helical" evidence="8">
    <location>
        <begin position="502"/>
        <end position="523"/>
    </location>
</feature>
<evidence type="ECO:0000313" key="11">
    <source>
        <dbReference type="Proteomes" id="UP000289437"/>
    </source>
</evidence>
<evidence type="ECO:0000313" key="10">
    <source>
        <dbReference type="EMBL" id="RXH57459.1"/>
    </source>
</evidence>
<dbReference type="PANTHER" id="PTHR33908:SF3">
    <property type="entry name" value="UNDECAPRENYL PHOSPHATE-ALPHA-4-AMINO-4-DEOXY-L-ARABINOSE ARABINOSYL TRANSFERASE"/>
    <property type="match status" value="1"/>
</dbReference>
<sequence length="652" mass="72610">MKPSEPFSILARSFAGGPRPRNAALILGSLWLLIFFAALFAPPLLDDADATHAQAARAMATTGDLVTLRVDGIRYLEKAPLPYWLVALCFRLFGFNTFAVHLPQVLAVALLALLGHRWANQAFGARTAFYTAISVLTSAGVFLFTRIFIPEITLSLFLAAALFAMLKSLQPNHDLIAGPADPSPQDLPRESPAVAWYAGPYFYPYVLWASLALAVLTKGFVALVFFFGTAFFYLLVTGDYKLWRRLKPFTGGLLFLAIAAPWHILAGLRNTGGMNGHGFFWFYFINEHVLRFLGRRIPRDYNKLPAYLFWSLHLVWLFPWSLFLPLTAITAWRKRRSSLPSAFSPASSFATRTVLLLGVFAALILVFFSLSTNQEYYTFPAYLPILLLTCAAITRAEQTYSVDSTSRRWVRFAHAALTLLGVLFAIALIYGLWTSRHEAFVPDIGDLLAHRGVGDYTLSMSHLFDLTGPSFAALRLPAALAALAFAIGPTIAWMLRMQRRHIAATTTIAFTSALFLIAAHIAFVRFSPMLSSKTFADRIQQLEDNSRISRDTEILLYGDQSYGSSIAFYLDRQVSLVEGRTTSMLFGSTFPDAPRIFLTNADLLSSWGTGERKLLFVPLERRDDVDHLLGSRQIIVQEASGKALITDRPLDR</sequence>
<dbReference type="Proteomes" id="UP000289437">
    <property type="component" value="Unassembled WGS sequence"/>
</dbReference>
<proteinExistence type="predicted"/>
<evidence type="ECO:0000256" key="3">
    <source>
        <dbReference type="ARBA" id="ARBA00022676"/>
    </source>
</evidence>
<organism evidence="10 11">
    <name type="scientific">Granulicella sibirica</name>
    <dbReference type="NCBI Taxonomy" id="2479048"/>
    <lineage>
        <taxon>Bacteria</taxon>
        <taxon>Pseudomonadati</taxon>
        <taxon>Acidobacteriota</taxon>
        <taxon>Terriglobia</taxon>
        <taxon>Terriglobales</taxon>
        <taxon>Acidobacteriaceae</taxon>
        <taxon>Granulicella</taxon>
    </lineage>
</organism>
<dbReference type="PANTHER" id="PTHR33908">
    <property type="entry name" value="MANNOSYLTRANSFERASE YKCB-RELATED"/>
    <property type="match status" value="1"/>
</dbReference>
<feature type="transmembrane region" description="Helical" evidence="8">
    <location>
        <begin position="353"/>
        <end position="370"/>
    </location>
</feature>
<dbReference type="InterPro" id="IPR038731">
    <property type="entry name" value="RgtA/B/C-like"/>
</dbReference>
<protein>
    <submittedName>
        <fullName evidence="10">Polymyxin resistance protein ArnT</fullName>
    </submittedName>
</protein>
<feature type="transmembrane region" description="Helical" evidence="8">
    <location>
        <begin position="21"/>
        <end position="41"/>
    </location>
</feature>
<feature type="transmembrane region" description="Helical" evidence="8">
    <location>
        <begin position="127"/>
        <end position="149"/>
    </location>
</feature>
<keyword evidence="6 8" id="KW-1133">Transmembrane helix</keyword>
<dbReference type="AlphaFoldDB" id="A0A4Q0T610"/>
<dbReference type="InterPro" id="IPR050297">
    <property type="entry name" value="LipidA_mod_glycosyltrf_83"/>
</dbReference>
<feature type="transmembrane region" description="Helical" evidence="8">
    <location>
        <begin position="307"/>
        <end position="332"/>
    </location>
</feature>
<keyword evidence="3" id="KW-0328">Glycosyltransferase</keyword>
<keyword evidence="11" id="KW-1185">Reference proteome</keyword>
<keyword evidence="2" id="KW-1003">Cell membrane</keyword>
<keyword evidence="5 8" id="KW-0812">Transmembrane</keyword>
<reference evidence="10 11" key="1">
    <citation type="submission" date="2018-11" db="EMBL/GenBank/DDBJ databases">
        <authorList>
            <person name="Mardanov A.V."/>
            <person name="Ravin N.V."/>
            <person name="Dedysh S.N."/>
        </authorList>
    </citation>
    <scope>NUCLEOTIDE SEQUENCE [LARGE SCALE GENOMIC DNA]</scope>
    <source>
        <strain evidence="10 11">AF10</strain>
    </source>
</reference>
<dbReference type="OrthoDB" id="101323at2"/>
<feature type="transmembrane region" description="Helical" evidence="8">
    <location>
        <begin position="248"/>
        <end position="265"/>
    </location>
</feature>
<evidence type="ECO:0000256" key="5">
    <source>
        <dbReference type="ARBA" id="ARBA00022692"/>
    </source>
</evidence>
<keyword evidence="4" id="KW-0808">Transferase</keyword>
<feature type="transmembrane region" description="Helical" evidence="8">
    <location>
        <begin position="472"/>
        <end position="495"/>
    </location>
</feature>
<evidence type="ECO:0000256" key="1">
    <source>
        <dbReference type="ARBA" id="ARBA00004651"/>
    </source>
</evidence>
<evidence type="ECO:0000256" key="6">
    <source>
        <dbReference type="ARBA" id="ARBA00022989"/>
    </source>
</evidence>
<evidence type="ECO:0000259" key="9">
    <source>
        <dbReference type="Pfam" id="PF13231"/>
    </source>
</evidence>
<feature type="transmembrane region" description="Helical" evidence="8">
    <location>
        <begin position="205"/>
        <end position="236"/>
    </location>
</feature>
<evidence type="ECO:0000256" key="7">
    <source>
        <dbReference type="ARBA" id="ARBA00023136"/>
    </source>
</evidence>
<name>A0A4Q0T610_9BACT</name>